<protein>
    <submittedName>
        <fullName evidence="6">Membrane protein</fullName>
    </submittedName>
</protein>
<dbReference type="Proteomes" id="UP000032515">
    <property type="component" value="Unassembled WGS sequence"/>
</dbReference>
<keyword evidence="3 5" id="KW-1133">Transmembrane helix</keyword>
<keyword evidence="1" id="KW-1003">Cell membrane</keyword>
<dbReference type="InterPro" id="IPR012451">
    <property type="entry name" value="DUF1656"/>
</dbReference>
<feature type="transmembrane region" description="Helical" evidence="5">
    <location>
        <begin position="13"/>
        <end position="32"/>
    </location>
</feature>
<gene>
    <name evidence="6" type="ORF">OO17_23025</name>
</gene>
<accession>A0A0D7EF71</accession>
<comment type="caution">
    <text evidence="6">The sequence shown here is derived from an EMBL/GenBank/DDBJ whole genome shotgun (WGS) entry which is preliminary data.</text>
</comment>
<name>A0A0D7EF71_RHOPL</name>
<evidence type="ECO:0000256" key="3">
    <source>
        <dbReference type="ARBA" id="ARBA00022989"/>
    </source>
</evidence>
<proteinExistence type="predicted"/>
<evidence type="ECO:0000256" key="1">
    <source>
        <dbReference type="ARBA" id="ARBA00022475"/>
    </source>
</evidence>
<sequence length="67" mass="7555">MTRTFQELVIDDVMIAPFVSYLVVALIVFLLIRPLARRAGFELVFSHPPVAECSLFIIILASLIAFF</sequence>
<evidence type="ECO:0000313" key="6">
    <source>
        <dbReference type="EMBL" id="KIZ38197.1"/>
    </source>
</evidence>
<keyword evidence="2 5" id="KW-0812">Transmembrane</keyword>
<dbReference type="Pfam" id="PF07869">
    <property type="entry name" value="DUF1656"/>
    <property type="match status" value="1"/>
</dbReference>
<evidence type="ECO:0000313" key="7">
    <source>
        <dbReference type="Proteomes" id="UP000032515"/>
    </source>
</evidence>
<dbReference type="EMBL" id="JXXE01000508">
    <property type="protein sequence ID" value="KIZ38197.1"/>
    <property type="molecule type" value="Genomic_DNA"/>
</dbReference>
<dbReference type="OrthoDB" id="7283592at2"/>
<organism evidence="6 7">
    <name type="scientific">Rhodopseudomonas palustris</name>
    <dbReference type="NCBI Taxonomy" id="1076"/>
    <lineage>
        <taxon>Bacteria</taxon>
        <taxon>Pseudomonadati</taxon>
        <taxon>Pseudomonadota</taxon>
        <taxon>Alphaproteobacteria</taxon>
        <taxon>Hyphomicrobiales</taxon>
        <taxon>Nitrobacteraceae</taxon>
        <taxon>Rhodopseudomonas</taxon>
    </lineage>
</organism>
<evidence type="ECO:0000256" key="2">
    <source>
        <dbReference type="ARBA" id="ARBA00022692"/>
    </source>
</evidence>
<feature type="transmembrane region" description="Helical" evidence="5">
    <location>
        <begin position="44"/>
        <end position="66"/>
    </location>
</feature>
<evidence type="ECO:0000256" key="5">
    <source>
        <dbReference type="SAM" id="Phobius"/>
    </source>
</evidence>
<dbReference type="RefSeq" id="WP_044416055.1">
    <property type="nucleotide sequence ID" value="NZ_JXXE01000508.1"/>
</dbReference>
<reference evidence="6 7" key="1">
    <citation type="submission" date="2014-11" db="EMBL/GenBank/DDBJ databases">
        <title>Genomics and ecophysiology of heterotrophic nitrogen fixing bacteria isolated from estuarine surface water.</title>
        <authorList>
            <person name="Bentzon-Tilia M."/>
            <person name="Severin I."/>
            <person name="Hansen L.H."/>
            <person name="Riemann L."/>
        </authorList>
    </citation>
    <scope>NUCLEOTIDE SEQUENCE [LARGE SCALE GENOMIC DNA]</scope>
    <source>
        <strain evidence="6 7">BAL398</strain>
    </source>
</reference>
<evidence type="ECO:0000256" key="4">
    <source>
        <dbReference type="ARBA" id="ARBA00023136"/>
    </source>
</evidence>
<keyword evidence="4 5" id="KW-0472">Membrane</keyword>
<dbReference type="PATRIC" id="fig|1076.23.peg.5495"/>
<dbReference type="AlphaFoldDB" id="A0A0D7EF71"/>